<reference evidence="2 3" key="1">
    <citation type="journal article" date="2010" name="ChemBioChem">
        <title>Cloning and characterization of the biosynthetic gene cluster of 16-membered macrolide antibiotic FD-891: involvement of a dual functional cytochrome P450 monooxygenase catalyzing epoxidation and hydroxylation.</title>
        <authorList>
            <person name="Kudo F."/>
            <person name="Motegi A."/>
            <person name="Mizoue K."/>
            <person name="Eguchi T."/>
        </authorList>
    </citation>
    <scope>NUCLEOTIDE SEQUENCE [LARGE SCALE GENOMIC DNA]</scope>
    <source>
        <strain evidence="2 3">A-8890</strain>
    </source>
</reference>
<protein>
    <submittedName>
        <fullName evidence="2">Uncharacterized protein</fullName>
    </submittedName>
</protein>
<reference evidence="2 3" key="2">
    <citation type="journal article" date="2023" name="ChemBioChem">
        <title>Acyltransferase Domain Exchange between Two Independent Type I Polyketide Synthases in the Same Producer Strain of Macrolide Antibiotics.</title>
        <authorList>
            <person name="Kudo F."/>
            <person name="Kishikawa K."/>
            <person name="Tsuboi K."/>
            <person name="Kido T."/>
            <person name="Usui T."/>
            <person name="Hashimoto J."/>
            <person name="Shin-Ya K."/>
            <person name="Miyanaga A."/>
            <person name="Eguchi T."/>
        </authorList>
    </citation>
    <scope>NUCLEOTIDE SEQUENCE [LARGE SCALE GENOMIC DNA]</scope>
    <source>
        <strain evidence="2 3">A-8890</strain>
    </source>
</reference>
<accession>A0ABN5VJM6</accession>
<organism evidence="2 3">
    <name type="scientific">Streptomyces graminofaciens</name>
    <dbReference type="NCBI Taxonomy" id="68212"/>
    <lineage>
        <taxon>Bacteria</taxon>
        <taxon>Bacillati</taxon>
        <taxon>Actinomycetota</taxon>
        <taxon>Actinomycetes</taxon>
        <taxon>Kitasatosporales</taxon>
        <taxon>Streptomycetaceae</taxon>
        <taxon>Streptomyces</taxon>
    </lineage>
</organism>
<feature type="region of interest" description="Disordered" evidence="1">
    <location>
        <begin position="52"/>
        <end position="83"/>
    </location>
</feature>
<gene>
    <name evidence="2" type="ORF">SGFS_049060</name>
</gene>
<proteinExistence type="predicted"/>
<sequence>MAPSPVATTAPASAYEPRDPAIMMTALTLNMPMGSRAIRLPTVKARAPGWVKRRRYGPGGRRGARGCPAGPRRPRGPKSAATNVSAVTVSRGAVLPDGGMVEEALSGEECGMRQPSPLTSTHVQDLLRGD</sequence>
<dbReference type="EMBL" id="AP018448">
    <property type="protein sequence ID" value="BBC33612.1"/>
    <property type="molecule type" value="Genomic_DNA"/>
</dbReference>
<dbReference type="Proteomes" id="UP001321542">
    <property type="component" value="Chromosome"/>
</dbReference>
<name>A0ABN5VJM6_9ACTN</name>
<evidence type="ECO:0000313" key="3">
    <source>
        <dbReference type="Proteomes" id="UP001321542"/>
    </source>
</evidence>
<evidence type="ECO:0000256" key="1">
    <source>
        <dbReference type="SAM" id="MobiDB-lite"/>
    </source>
</evidence>
<evidence type="ECO:0000313" key="2">
    <source>
        <dbReference type="EMBL" id="BBC33612.1"/>
    </source>
</evidence>
<feature type="region of interest" description="Disordered" evidence="1">
    <location>
        <begin position="108"/>
        <end position="130"/>
    </location>
</feature>
<keyword evidence="3" id="KW-1185">Reference proteome</keyword>